<proteinExistence type="inferred from homology"/>
<dbReference type="Pfam" id="PF26253">
    <property type="entry name" value="RdRP_head"/>
    <property type="match status" value="1"/>
</dbReference>
<dbReference type="PANTHER" id="PTHR23079">
    <property type="entry name" value="RNA-DEPENDENT RNA POLYMERASE"/>
    <property type="match status" value="1"/>
</dbReference>
<evidence type="ECO:0000259" key="12">
    <source>
        <dbReference type="Pfam" id="PF26252"/>
    </source>
</evidence>
<evidence type="ECO:0000313" key="14">
    <source>
        <dbReference type="EMBL" id="KAK7245449.1"/>
    </source>
</evidence>
<gene>
    <name evidence="14" type="ORF">RIF29_40295</name>
</gene>
<dbReference type="EMBL" id="JAYWIO010000008">
    <property type="protein sequence ID" value="KAK7245449.1"/>
    <property type="molecule type" value="Genomic_DNA"/>
</dbReference>
<evidence type="ECO:0000259" key="13">
    <source>
        <dbReference type="Pfam" id="PF26253"/>
    </source>
</evidence>
<evidence type="ECO:0000259" key="11">
    <source>
        <dbReference type="Pfam" id="PF05183"/>
    </source>
</evidence>
<evidence type="ECO:0000256" key="10">
    <source>
        <dbReference type="SAM" id="SignalP"/>
    </source>
</evidence>
<dbReference type="InterPro" id="IPR007855">
    <property type="entry name" value="RDRP"/>
</dbReference>
<keyword evidence="2 8" id="KW-0696">RNA-directed RNA polymerase</keyword>
<keyword evidence="3 8" id="KW-0808">Transferase</keyword>
<dbReference type="AlphaFoldDB" id="A0AAN9E2Y0"/>
<dbReference type="PANTHER" id="PTHR23079:SF55">
    <property type="entry name" value="RNA-DIRECTED RNA POLYMERASE"/>
    <property type="match status" value="1"/>
</dbReference>
<comment type="catalytic activity">
    <reaction evidence="7 8">
        <text>RNA(n) + a ribonucleoside 5'-triphosphate = RNA(n+1) + diphosphate</text>
        <dbReference type="Rhea" id="RHEA:21248"/>
        <dbReference type="Rhea" id="RHEA-COMP:14527"/>
        <dbReference type="Rhea" id="RHEA-COMP:17342"/>
        <dbReference type="ChEBI" id="CHEBI:33019"/>
        <dbReference type="ChEBI" id="CHEBI:61557"/>
        <dbReference type="ChEBI" id="CHEBI:140395"/>
        <dbReference type="EC" id="2.7.7.48"/>
    </reaction>
</comment>
<dbReference type="GO" id="GO:0003723">
    <property type="term" value="F:RNA binding"/>
    <property type="evidence" value="ECO:0007669"/>
    <property type="project" value="UniProtKB-KW"/>
</dbReference>
<evidence type="ECO:0000256" key="7">
    <source>
        <dbReference type="ARBA" id="ARBA00048744"/>
    </source>
</evidence>
<comment type="similarity">
    <text evidence="1 8">Belongs to the RdRP family.</text>
</comment>
<dbReference type="InterPro" id="IPR057596">
    <property type="entry name" value="RDRP_core"/>
</dbReference>
<feature type="domain" description="RDRP helical" evidence="12">
    <location>
        <begin position="135"/>
        <end position="200"/>
    </location>
</feature>
<feature type="signal peptide" evidence="10">
    <location>
        <begin position="1"/>
        <end position="20"/>
    </location>
</feature>
<keyword evidence="15" id="KW-1185">Reference proteome</keyword>
<evidence type="ECO:0000256" key="3">
    <source>
        <dbReference type="ARBA" id="ARBA00022679"/>
    </source>
</evidence>
<reference evidence="14 15" key="1">
    <citation type="submission" date="2024-01" db="EMBL/GenBank/DDBJ databases">
        <title>The genomes of 5 underutilized Papilionoideae crops provide insights into root nodulation and disease resistanc.</title>
        <authorList>
            <person name="Yuan L."/>
        </authorList>
    </citation>
    <scope>NUCLEOTIDE SEQUENCE [LARGE SCALE GENOMIC DNA]</scope>
    <source>
        <strain evidence="14">ZHUSHIDOU_FW_LH</strain>
        <tissue evidence="14">Leaf</tissue>
    </source>
</reference>
<dbReference type="GO" id="GO:0030422">
    <property type="term" value="P:siRNA processing"/>
    <property type="evidence" value="ECO:0007669"/>
    <property type="project" value="TreeGrafter"/>
</dbReference>
<evidence type="ECO:0000256" key="9">
    <source>
        <dbReference type="SAM" id="MobiDB-lite"/>
    </source>
</evidence>
<feature type="chain" id="PRO_5042893844" description="RNA-dependent RNA polymerase" evidence="10">
    <location>
        <begin position="21"/>
        <end position="1005"/>
    </location>
</feature>
<dbReference type="InterPro" id="IPR058752">
    <property type="entry name" value="RDRP_C_head"/>
</dbReference>
<evidence type="ECO:0000256" key="2">
    <source>
        <dbReference type="ARBA" id="ARBA00022484"/>
    </source>
</evidence>
<dbReference type="Pfam" id="PF26252">
    <property type="entry name" value="RdRP_helical"/>
    <property type="match status" value="1"/>
</dbReference>
<dbReference type="GO" id="GO:0003968">
    <property type="term" value="F:RNA-directed RNA polymerase activity"/>
    <property type="evidence" value="ECO:0007669"/>
    <property type="project" value="UniProtKB-KW"/>
</dbReference>
<dbReference type="Proteomes" id="UP001372338">
    <property type="component" value="Unassembled WGS sequence"/>
</dbReference>
<protein>
    <recommendedName>
        <fullName evidence="8">RNA-dependent RNA polymerase</fullName>
        <ecNumber evidence="8">2.7.7.48</ecNumber>
    </recommendedName>
</protein>
<evidence type="ECO:0000256" key="6">
    <source>
        <dbReference type="ARBA" id="ARBA00023158"/>
    </source>
</evidence>
<keyword evidence="4 8" id="KW-0548">Nucleotidyltransferase</keyword>
<feature type="region of interest" description="Disordered" evidence="9">
    <location>
        <begin position="107"/>
        <end position="128"/>
    </location>
</feature>
<comment type="function">
    <text evidence="8">Probably involved in the RNA silencing pathway and required for the generation of small interfering RNAs (siRNAs).</text>
</comment>
<evidence type="ECO:0000313" key="15">
    <source>
        <dbReference type="Proteomes" id="UP001372338"/>
    </source>
</evidence>
<evidence type="ECO:0000256" key="4">
    <source>
        <dbReference type="ARBA" id="ARBA00022695"/>
    </source>
</evidence>
<keyword evidence="5 8" id="KW-0694">RNA-binding</keyword>
<dbReference type="Pfam" id="PF05183">
    <property type="entry name" value="RdRP"/>
    <property type="match status" value="1"/>
</dbReference>
<evidence type="ECO:0000256" key="1">
    <source>
        <dbReference type="ARBA" id="ARBA00005762"/>
    </source>
</evidence>
<feature type="domain" description="RDRP core" evidence="11">
    <location>
        <begin position="225"/>
        <end position="860"/>
    </location>
</feature>
<dbReference type="GO" id="GO:0031380">
    <property type="term" value="C:nuclear RNA-directed RNA polymerase complex"/>
    <property type="evidence" value="ECO:0007669"/>
    <property type="project" value="TreeGrafter"/>
</dbReference>
<accession>A0AAN9E2Y0</accession>
<name>A0AAN9E2Y0_CROPI</name>
<feature type="domain" description="RDRP C-terminal head" evidence="13">
    <location>
        <begin position="911"/>
        <end position="989"/>
    </location>
</feature>
<organism evidence="14 15">
    <name type="scientific">Crotalaria pallida</name>
    <name type="common">Smooth rattlebox</name>
    <name type="synonym">Crotalaria striata</name>
    <dbReference type="NCBI Taxonomy" id="3830"/>
    <lineage>
        <taxon>Eukaryota</taxon>
        <taxon>Viridiplantae</taxon>
        <taxon>Streptophyta</taxon>
        <taxon>Embryophyta</taxon>
        <taxon>Tracheophyta</taxon>
        <taxon>Spermatophyta</taxon>
        <taxon>Magnoliopsida</taxon>
        <taxon>eudicotyledons</taxon>
        <taxon>Gunneridae</taxon>
        <taxon>Pentapetalae</taxon>
        <taxon>rosids</taxon>
        <taxon>fabids</taxon>
        <taxon>Fabales</taxon>
        <taxon>Fabaceae</taxon>
        <taxon>Papilionoideae</taxon>
        <taxon>50 kb inversion clade</taxon>
        <taxon>genistoids sensu lato</taxon>
        <taxon>core genistoids</taxon>
        <taxon>Crotalarieae</taxon>
        <taxon>Crotalaria</taxon>
    </lineage>
</organism>
<keyword evidence="6 8" id="KW-0943">RNA-mediated gene silencing</keyword>
<comment type="caution">
    <text evidence="14">The sequence shown here is derived from an EMBL/GenBank/DDBJ whole genome shotgun (WGS) entry which is preliminary data.</text>
</comment>
<keyword evidence="10" id="KW-0732">Signal</keyword>
<evidence type="ECO:0000256" key="5">
    <source>
        <dbReference type="ARBA" id="ARBA00022884"/>
    </source>
</evidence>
<evidence type="ECO:0000256" key="8">
    <source>
        <dbReference type="RuleBase" id="RU363098"/>
    </source>
</evidence>
<dbReference type="EC" id="2.7.7.48" evidence="8"/>
<sequence>MARAMPLLVLCCCYIINVNTYISICMEQRQNPPHAYVRHQLASKGETQALRILTAISKSKIRTTLSNFILYMIRESSSSSHSHSSSDFGRLSLGSPNLNHQVSFSTTRSPVAKHQGYSSHFSAEKGKEKENEISPALMALGELEFRKAFLLLSYIGGEGLENAITAEKIRSLKELPMPRFEQEVWEAVGKRYMDSEKERQLYLEEWDSGKPHVYHCYVSRNGSLRFKGPFLHSTWTHLQKSLGDDNVLIVKFDEERDAKNSKTNVQEANTLYGKFVKEGIRVGLRLYRFFVFKDGGKKEKRKNPTTSSVKCYFVRTESSSSADERTSYLLSDKTMFEARSVFMHVHMLTNLDKYMARFALILSKTLTVKMNFANVNFQIIDDVICKDESGKNVKNNNGEARILTDGTGFISEDLALLCPCNVYEGRDSANSCTREIPDLVDPIPEDMSKAMAEGECRRQPCRLFHSGFAIKGTLLVNRKLPPRSIQVRPSMIKVESDPNLLNIQSINSMEVVGTSNKPNRPYLSKYLIALLSYGGVPNEFFMDVLRSNLEDVKHVYTKKRAALKASLNYGEMDEYNVARMILSGIPLDEPFLQYHLSKLVKEEKKRFRGGKLYISDSFYLMGTVDPTGCLKKNQVCIIHENGQIVGNVLVYRNPGLHFGDIHVMEATYVKELESYVGHSKYAIFFPCVGPRSVADEIARGDFDGDMYWVSSNPQLLKYFKNSDPWIERAVPCNAVSLDSNVKAPMTFSADELEEELFRLYLSTRFEPSCAIGVAADSWMTLMDRLLTLRNGFNKEKQIEHVKENILKLIAIYYEALDAPKKGGRKIQVPKDLAVQTFPHYLERESSFTSTSILGLIYDEVTRWLDENLSRKEITKLACFDIDIPANCMEKWKALYDEYRKDMNNTLNLSSNSKEDAAEVIKLYKQELYGAARIEDSPKNISDIYNEALAIYHVTYDHAIRWNDVGKCGFAWKVAGIPLASLYAIKQNRKAMSFDPSVLREFCGSS</sequence>
<dbReference type="InterPro" id="IPR058751">
    <property type="entry name" value="RDRP_helical"/>
</dbReference>